<feature type="region of interest" description="Disordered" evidence="3">
    <location>
        <begin position="1"/>
        <end position="34"/>
    </location>
</feature>
<organism evidence="4 5">
    <name type="scientific">Sphingomonas alpina</name>
    <dbReference type="NCBI Taxonomy" id="653931"/>
    <lineage>
        <taxon>Bacteria</taxon>
        <taxon>Pseudomonadati</taxon>
        <taxon>Pseudomonadota</taxon>
        <taxon>Alphaproteobacteria</taxon>
        <taxon>Sphingomonadales</taxon>
        <taxon>Sphingomonadaceae</taxon>
        <taxon>Sphingomonas</taxon>
    </lineage>
</organism>
<dbReference type="InterPro" id="IPR001343">
    <property type="entry name" value="Hemolysn_Ca-bd"/>
</dbReference>
<dbReference type="SUPFAM" id="SSF51120">
    <property type="entry name" value="beta-Roll"/>
    <property type="match status" value="2"/>
</dbReference>
<evidence type="ECO:0000256" key="1">
    <source>
        <dbReference type="ARBA" id="ARBA00004613"/>
    </source>
</evidence>
<dbReference type="PANTHER" id="PTHR38340:SF1">
    <property type="entry name" value="S-LAYER PROTEIN"/>
    <property type="match status" value="1"/>
</dbReference>
<gene>
    <name evidence="4" type="ORF">H3Z74_02130</name>
</gene>
<keyword evidence="2" id="KW-0964">Secreted</keyword>
<evidence type="ECO:0000256" key="2">
    <source>
        <dbReference type="ARBA" id="ARBA00022525"/>
    </source>
</evidence>
<dbReference type="Pfam" id="PF00353">
    <property type="entry name" value="HemolysinCabind"/>
    <property type="match status" value="6"/>
</dbReference>
<evidence type="ECO:0008006" key="6">
    <source>
        <dbReference type="Google" id="ProtNLM"/>
    </source>
</evidence>
<protein>
    <recommendedName>
        <fullName evidence="6">Calcium-binding protein</fullName>
    </recommendedName>
</protein>
<reference evidence="4 5" key="1">
    <citation type="submission" date="2020-09" db="EMBL/GenBank/DDBJ databases">
        <title>Sphingomonas sp., a new species isolated from pork steak.</title>
        <authorList>
            <person name="Heidler von Heilborn D."/>
        </authorList>
    </citation>
    <scope>NUCLEOTIDE SEQUENCE [LARGE SCALE GENOMIC DNA]</scope>
    <source>
        <strain evidence="5">S8-3T</strain>
    </source>
</reference>
<dbReference type="GO" id="GO:0005576">
    <property type="term" value="C:extracellular region"/>
    <property type="evidence" value="ECO:0007669"/>
    <property type="project" value="UniProtKB-SubCell"/>
</dbReference>
<evidence type="ECO:0000313" key="4">
    <source>
        <dbReference type="EMBL" id="QNQ10071.1"/>
    </source>
</evidence>
<dbReference type="InterPro" id="IPR050557">
    <property type="entry name" value="RTX_toxin/Mannuronan_C5-epim"/>
</dbReference>
<sequence>MSVYNGTPGDDVYTGGSDDDQISGNDGKDVLAGGDGADTINGGAGDDILYSSVISPAWKAPLNGTNPGYVRPVLDTGSAVDNLDGGGGYDTIYAGYGDNVYGGLEYSNLLISFQGASAGVTVDFRGLTSGGAITVGGGTIRYISSVLWIDGSEFGDTIIGGDLYSNVKSPIFGLGGDDHITAGTGTGDIYGGEGNDTLDDAGEGHYLYGEAGDDIINAVSTSSVSFGGDGDDTLTVSGRLSYGGAGNDTITIVDRGTDTSAYGQDGDDILDGGAGGTFSRAARAPTGSTAMTAMITSIPITMTLSQPARRTSGLNMISCPAGMATIICRSVMATMPMAAPGGTRWGCRWPARRAG</sequence>
<proteinExistence type="predicted"/>
<evidence type="ECO:0000313" key="5">
    <source>
        <dbReference type="Proteomes" id="UP000516148"/>
    </source>
</evidence>
<evidence type="ECO:0000256" key="3">
    <source>
        <dbReference type="SAM" id="MobiDB-lite"/>
    </source>
</evidence>
<dbReference type="PANTHER" id="PTHR38340">
    <property type="entry name" value="S-LAYER PROTEIN"/>
    <property type="match status" value="1"/>
</dbReference>
<dbReference type="KEGG" id="spap:H3Z74_02130"/>
<accession>A0A7H0LK68</accession>
<dbReference type="InterPro" id="IPR018511">
    <property type="entry name" value="Hemolysin-typ_Ca-bd_CS"/>
</dbReference>
<dbReference type="PRINTS" id="PR00313">
    <property type="entry name" value="CABNDNGRPT"/>
</dbReference>
<dbReference type="AlphaFoldDB" id="A0A7H0LK68"/>
<dbReference type="EMBL" id="CP061038">
    <property type="protein sequence ID" value="QNQ10071.1"/>
    <property type="molecule type" value="Genomic_DNA"/>
</dbReference>
<dbReference type="Gene3D" id="2.150.10.10">
    <property type="entry name" value="Serralysin-like metalloprotease, C-terminal"/>
    <property type="match status" value="2"/>
</dbReference>
<comment type="subcellular location">
    <subcellularLocation>
        <location evidence="1">Secreted</location>
    </subcellularLocation>
</comment>
<dbReference type="PROSITE" id="PS00330">
    <property type="entry name" value="HEMOLYSIN_CALCIUM"/>
    <property type="match status" value="2"/>
</dbReference>
<dbReference type="GO" id="GO:0005509">
    <property type="term" value="F:calcium ion binding"/>
    <property type="evidence" value="ECO:0007669"/>
    <property type="project" value="InterPro"/>
</dbReference>
<keyword evidence="5" id="KW-1185">Reference proteome</keyword>
<dbReference type="InterPro" id="IPR011049">
    <property type="entry name" value="Serralysin-like_metalloprot_C"/>
</dbReference>
<dbReference type="Proteomes" id="UP000516148">
    <property type="component" value="Chromosome"/>
</dbReference>
<name>A0A7H0LK68_9SPHN</name>